<proteinExistence type="predicted"/>
<dbReference type="InterPro" id="IPR012337">
    <property type="entry name" value="RNaseH-like_sf"/>
</dbReference>
<evidence type="ECO:0000313" key="2">
    <source>
        <dbReference type="Proteomes" id="UP000615446"/>
    </source>
</evidence>
<sequence length="223" mass="25896">MYCKCCINVLGEEEGKKISLHWINNPEARKLFEFLNPFLKFSDHKTLGRPILNDVISEGDNTIEIALKKDPKVVDIGSERETHCEIIEKTEAMIADLEKKGINICTIVTDSAGTYVAFRQKLRISNRKITFLPCFTYQLNLYIGKIFKESTDLKVSMNHAIKLTTYFRNTNNKFFIARLCDQQKITYEKYYILAVSGETCWNSYYEVCTSILRIRKALQVNNY</sequence>
<reference evidence="1" key="1">
    <citation type="submission" date="2019-10" db="EMBL/GenBank/DDBJ databases">
        <title>Conservation and host-specific expression of non-tandemly repeated heterogenous ribosome RNA gene in arbuscular mycorrhizal fungi.</title>
        <authorList>
            <person name="Maeda T."/>
            <person name="Kobayashi Y."/>
            <person name="Nakagawa T."/>
            <person name="Ezawa T."/>
            <person name="Yamaguchi K."/>
            <person name="Bino T."/>
            <person name="Nishimoto Y."/>
            <person name="Shigenobu S."/>
            <person name="Kawaguchi M."/>
        </authorList>
    </citation>
    <scope>NUCLEOTIDE SEQUENCE</scope>
    <source>
        <strain evidence="1">HR1</strain>
    </source>
</reference>
<name>A0A8H3KS40_9GLOM</name>
<dbReference type="SUPFAM" id="SSF53098">
    <property type="entry name" value="Ribonuclease H-like"/>
    <property type="match status" value="1"/>
</dbReference>
<dbReference type="EMBL" id="BLAL01000005">
    <property type="protein sequence ID" value="GES73093.1"/>
    <property type="molecule type" value="Genomic_DNA"/>
</dbReference>
<organism evidence="1 2">
    <name type="scientific">Rhizophagus clarus</name>
    <dbReference type="NCBI Taxonomy" id="94130"/>
    <lineage>
        <taxon>Eukaryota</taxon>
        <taxon>Fungi</taxon>
        <taxon>Fungi incertae sedis</taxon>
        <taxon>Mucoromycota</taxon>
        <taxon>Glomeromycotina</taxon>
        <taxon>Glomeromycetes</taxon>
        <taxon>Glomerales</taxon>
        <taxon>Glomeraceae</taxon>
        <taxon>Rhizophagus</taxon>
    </lineage>
</organism>
<evidence type="ECO:0008006" key="3">
    <source>
        <dbReference type="Google" id="ProtNLM"/>
    </source>
</evidence>
<dbReference type="OrthoDB" id="2445699at2759"/>
<dbReference type="Proteomes" id="UP000615446">
    <property type="component" value="Unassembled WGS sequence"/>
</dbReference>
<evidence type="ECO:0000313" key="1">
    <source>
        <dbReference type="EMBL" id="GES73093.1"/>
    </source>
</evidence>
<comment type="caution">
    <text evidence="1">The sequence shown here is derived from an EMBL/GenBank/DDBJ whole genome shotgun (WGS) entry which is preliminary data.</text>
</comment>
<protein>
    <recommendedName>
        <fullName evidence="3">DUF659 domain-containing protein</fullName>
    </recommendedName>
</protein>
<accession>A0A8H3KS40</accession>
<dbReference type="AlphaFoldDB" id="A0A8H3KS40"/>
<gene>
    <name evidence="1" type="ORF">RCL2_000063200</name>
</gene>